<feature type="compositionally biased region" description="Low complexity" evidence="1">
    <location>
        <begin position="277"/>
        <end position="304"/>
    </location>
</feature>
<feature type="compositionally biased region" description="Pro residues" evidence="1">
    <location>
        <begin position="194"/>
        <end position="234"/>
    </location>
</feature>
<feature type="compositionally biased region" description="Polar residues" evidence="1">
    <location>
        <begin position="250"/>
        <end position="259"/>
    </location>
</feature>
<reference evidence="3" key="1">
    <citation type="journal article" date="2019" name="Int. J. Syst. Evol. Microbiol.">
        <title>The Global Catalogue of Microorganisms (GCM) 10K type strain sequencing project: providing services to taxonomists for standard genome sequencing and annotation.</title>
        <authorList>
            <consortium name="The Broad Institute Genomics Platform"/>
            <consortium name="The Broad Institute Genome Sequencing Center for Infectious Disease"/>
            <person name="Wu L."/>
            <person name="Ma J."/>
        </authorList>
    </citation>
    <scope>NUCLEOTIDE SEQUENCE [LARGE SCALE GENOMIC DNA]</scope>
    <source>
        <strain evidence="3">JCM 17441</strain>
    </source>
</reference>
<feature type="region of interest" description="Disordered" evidence="1">
    <location>
        <begin position="1"/>
        <end position="41"/>
    </location>
</feature>
<feature type="compositionally biased region" description="Low complexity" evidence="1">
    <location>
        <begin position="317"/>
        <end position="333"/>
    </location>
</feature>
<sequence length="785" mass="83137">MDETGQAGSPDAGGAYPGANPGLSRGRSGYQDGHVGGASPSDDALEAIVSAWREPATGAIAGRATVNGLNGNGLNGNSNGLNGNGINGNGVNGNGNGASRGRAEVRSPYSDMLAPMSPPVSAPPPVQPPTSTLHYGHYGPDGQGWPNSSSTGETKNVPAPPSPGTVYGALSGVDHAGDTRRPVSGQPSVAPLHGPQPPFDVQPLHGPQPPFDVQPLHGPQPPFDVQPVHGPQPPFEAQQQEAPAQPSYDFGQQPQQSYGYEQAPSALDRAAEQQAHQSDQWGYQFQQYQRQQPEPPYQQHQPQQESAYHQPEPPYHQPESPYHQPEPPYQQHEPAYHQPEPPYQQHEAAYHQPEPSYQQPPEQRHWAPEPAQPEFDWAAPAQHLPAVHEPTSAQPVVPLTPPSQPQAQSPAAQRVPEDDPLVGPLPPVLLGSATGLSAGEPAMPSFADAMNEPSYEALELPQRVPSEPDVPKVPVVEPQPVAVGAPELTRITNKLREDEDFGPESLDERPDGFDVQSVLRAVQTVSGVSRATLRKNADGLHTLRLELADEADAGQVSRIVARMLNDTMGLSAEQNPLLPYDDGAPDVPGPIAGPLAPTMAGRPPARNTPHSALPGYGREARRRRPVSSGARRPNENNKAPALIPNPGAIVSPRVVIESVDVNTQGIDATVEVRLTADNHPAIGVASGPNFDGYMLKLAALAAASAVDQLLIDSDTTVRARCYIEHAAVVALGGCEVAVVVLLLMYDGFVEQLTGSAVVSGDGDSRQAIVRATLAAVNRRLEALLP</sequence>
<evidence type="ECO:0000313" key="3">
    <source>
        <dbReference type="Proteomes" id="UP001500620"/>
    </source>
</evidence>
<feature type="compositionally biased region" description="Low complexity" evidence="1">
    <location>
        <begin position="352"/>
        <end position="361"/>
    </location>
</feature>
<dbReference type="RefSeq" id="WP_345126540.1">
    <property type="nucleotide sequence ID" value="NZ_BAABAT010000006.1"/>
</dbReference>
<gene>
    <name evidence="2" type="ORF">GCM10022255_030330</name>
</gene>
<evidence type="ECO:0008006" key="4">
    <source>
        <dbReference type="Google" id="ProtNLM"/>
    </source>
</evidence>
<keyword evidence="3" id="KW-1185">Reference proteome</keyword>
<proteinExistence type="predicted"/>
<accession>A0ABP8D6S9</accession>
<dbReference type="Proteomes" id="UP001500620">
    <property type="component" value="Unassembled WGS sequence"/>
</dbReference>
<evidence type="ECO:0000313" key="2">
    <source>
        <dbReference type="EMBL" id="GAA4248811.1"/>
    </source>
</evidence>
<evidence type="ECO:0000256" key="1">
    <source>
        <dbReference type="SAM" id="MobiDB-lite"/>
    </source>
</evidence>
<feature type="region of interest" description="Disordered" evidence="1">
    <location>
        <begin position="110"/>
        <end position="448"/>
    </location>
</feature>
<feature type="compositionally biased region" description="Pro residues" evidence="1">
    <location>
        <begin position="116"/>
        <end position="128"/>
    </location>
</feature>
<protein>
    <recommendedName>
        <fullName evidence="4">Roadblock/LAMTOR2 domain-containing protein</fullName>
    </recommendedName>
</protein>
<dbReference type="EMBL" id="BAABAT010000006">
    <property type="protein sequence ID" value="GAA4248811.1"/>
    <property type="molecule type" value="Genomic_DNA"/>
</dbReference>
<name>A0ABP8D6S9_9ACTN</name>
<comment type="caution">
    <text evidence="2">The sequence shown here is derived from an EMBL/GenBank/DDBJ whole genome shotgun (WGS) entry which is preliminary data.</text>
</comment>
<feature type="compositionally biased region" description="Low complexity" evidence="1">
    <location>
        <begin position="235"/>
        <end position="246"/>
    </location>
</feature>
<organism evidence="2 3">
    <name type="scientific">Dactylosporangium darangshiense</name>
    <dbReference type="NCBI Taxonomy" id="579108"/>
    <lineage>
        <taxon>Bacteria</taxon>
        <taxon>Bacillati</taxon>
        <taxon>Actinomycetota</taxon>
        <taxon>Actinomycetes</taxon>
        <taxon>Micromonosporales</taxon>
        <taxon>Micromonosporaceae</taxon>
        <taxon>Dactylosporangium</taxon>
    </lineage>
</organism>
<feature type="region of interest" description="Disordered" evidence="1">
    <location>
        <begin position="600"/>
        <end position="643"/>
    </location>
</feature>
<feature type="compositionally biased region" description="Polar residues" evidence="1">
    <location>
        <begin position="145"/>
        <end position="154"/>
    </location>
</feature>